<dbReference type="SUPFAM" id="SSF48179">
    <property type="entry name" value="6-phosphogluconate dehydrogenase C-terminal domain-like"/>
    <property type="match status" value="1"/>
</dbReference>
<evidence type="ECO:0000256" key="4">
    <source>
        <dbReference type="SAM" id="MobiDB-lite"/>
    </source>
</evidence>
<dbReference type="SMART" id="SM00984">
    <property type="entry name" value="UDPG_MGDP_dh_C"/>
    <property type="match status" value="1"/>
</dbReference>
<sequence length="468" mass="48307">MRICVFALGKIGLPLAVQFAGRGHQVVGVDIAPRVVELVNAGLAPFPGESGLDEALKQVVAEGRLTATTEAVAAVSGCEAVVIVVPLIVDAHGVPDFGALDAATSATAAGLRPGTLVSYETTLPVGTTRGRFAPMLEAGSGLVAGRDFALVFSPERVSSGRIFADLRRYPKLVGGLDAASAERGVAFYEQVLEFDERRDLARPNGVWNLGGAEAAELAKLAETTYRDVNIGLANTFARYADRIGVDVTDVIEACNSQPFSHIHQPGIAVGGHCIPVYPRMYLWNDPDAAVVREARASNAAMPDYAVELLAAEHGGLDGARVVVLGVAYRGGVKETAFSGVFPTVEALSARGAAAFVADPMYTEDEIRALGFEPYVPGSPVDAAIVQSDHREYRELTPDDLPGIRTLVDGRRITDPQAWTAVRRRLIGAGGAGGAAGTCGAGGAAGTCGAGDAGDAGGAGDAGSTDGTR</sequence>
<dbReference type="Gene3D" id="3.40.50.720">
    <property type="entry name" value="NAD(P)-binding Rossmann-like Domain"/>
    <property type="match status" value="2"/>
</dbReference>
<feature type="region of interest" description="Disordered" evidence="4">
    <location>
        <begin position="446"/>
        <end position="468"/>
    </location>
</feature>
<dbReference type="GO" id="GO:0016628">
    <property type="term" value="F:oxidoreductase activity, acting on the CH-CH group of donors, NAD or NADP as acceptor"/>
    <property type="evidence" value="ECO:0007669"/>
    <property type="project" value="InterPro"/>
</dbReference>
<evidence type="ECO:0000256" key="3">
    <source>
        <dbReference type="PIRNR" id="PIRNR000124"/>
    </source>
</evidence>
<keyword evidence="7" id="KW-1185">Reference proteome</keyword>
<evidence type="ECO:0000313" key="6">
    <source>
        <dbReference type="EMBL" id="MBS2966194.1"/>
    </source>
</evidence>
<dbReference type="GO" id="GO:0051287">
    <property type="term" value="F:NAD binding"/>
    <property type="evidence" value="ECO:0007669"/>
    <property type="project" value="InterPro"/>
</dbReference>
<comment type="caution">
    <text evidence="6">The sequence shown here is derived from an EMBL/GenBank/DDBJ whole genome shotgun (WGS) entry which is preliminary data.</text>
</comment>
<comment type="similarity">
    <text evidence="3">Belongs to the UDP-glucose/GDP-mannose dehydrogenase family.</text>
</comment>
<dbReference type="InterPro" id="IPR001732">
    <property type="entry name" value="UDP-Glc/GDP-Man_DH_N"/>
</dbReference>
<keyword evidence="1" id="KW-0560">Oxidoreductase</keyword>
<dbReference type="PANTHER" id="PTHR43491">
    <property type="entry name" value="UDP-N-ACETYL-D-MANNOSAMINE DEHYDROGENASE"/>
    <property type="match status" value="1"/>
</dbReference>
<dbReference type="InterPro" id="IPR036291">
    <property type="entry name" value="NAD(P)-bd_dom_sf"/>
</dbReference>
<dbReference type="GO" id="GO:0016616">
    <property type="term" value="F:oxidoreductase activity, acting on the CH-OH group of donors, NAD or NADP as acceptor"/>
    <property type="evidence" value="ECO:0007669"/>
    <property type="project" value="InterPro"/>
</dbReference>
<evidence type="ECO:0000259" key="5">
    <source>
        <dbReference type="SMART" id="SM00984"/>
    </source>
</evidence>
<dbReference type="Pfam" id="PF03721">
    <property type="entry name" value="UDPG_MGDP_dh_N"/>
    <property type="match status" value="1"/>
</dbReference>
<evidence type="ECO:0000313" key="7">
    <source>
        <dbReference type="Proteomes" id="UP000677913"/>
    </source>
</evidence>
<dbReference type="AlphaFoldDB" id="A0A8J7WU52"/>
<feature type="compositionally biased region" description="Gly residues" evidence="4">
    <location>
        <begin position="446"/>
        <end position="460"/>
    </location>
</feature>
<dbReference type="EMBL" id="JAGSXH010000127">
    <property type="protein sequence ID" value="MBS2966194.1"/>
    <property type="molecule type" value="Genomic_DNA"/>
</dbReference>
<dbReference type="Pfam" id="PF00984">
    <property type="entry name" value="UDPG_MGDP_dh"/>
    <property type="match status" value="1"/>
</dbReference>
<dbReference type="NCBIfam" id="TIGR03026">
    <property type="entry name" value="NDP-sugDHase"/>
    <property type="match status" value="1"/>
</dbReference>
<keyword evidence="2" id="KW-0520">NAD</keyword>
<feature type="domain" description="UDP-glucose/GDP-mannose dehydrogenase C-terminal" evidence="5">
    <location>
        <begin position="322"/>
        <end position="415"/>
    </location>
</feature>
<gene>
    <name evidence="6" type="ORF">KGA66_24320</name>
</gene>
<dbReference type="Proteomes" id="UP000677913">
    <property type="component" value="Unassembled WGS sequence"/>
</dbReference>
<dbReference type="InterPro" id="IPR036220">
    <property type="entry name" value="UDP-Glc/GDP-Man_DH_C_sf"/>
</dbReference>
<organism evidence="6 7">
    <name type="scientific">Actinocrinis puniceicyclus</name>
    <dbReference type="NCBI Taxonomy" id="977794"/>
    <lineage>
        <taxon>Bacteria</taxon>
        <taxon>Bacillati</taxon>
        <taxon>Actinomycetota</taxon>
        <taxon>Actinomycetes</taxon>
        <taxon>Catenulisporales</taxon>
        <taxon>Actinospicaceae</taxon>
        <taxon>Actinocrinis</taxon>
    </lineage>
</organism>
<dbReference type="PIRSF" id="PIRSF000124">
    <property type="entry name" value="UDPglc_GDPman_dh"/>
    <property type="match status" value="1"/>
</dbReference>
<dbReference type="InterPro" id="IPR014026">
    <property type="entry name" value="UDP-Glc/GDP-Man_DH_dimer"/>
</dbReference>
<protein>
    <submittedName>
        <fullName evidence="6">Nucleotide sugar dehydrogenase</fullName>
    </submittedName>
</protein>
<dbReference type="SUPFAM" id="SSF51735">
    <property type="entry name" value="NAD(P)-binding Rossmann-fold domains"/>
    <property type="match status" value="1"/>
</dbReference>
<dbReference type="Pfam" id="PF03720">
    <property type="entry name" value="UDPG_MGDP_dh_C"/>
    <property type="match status" value="1"/>
</dbReference>
<dbReference type="SUPFAM" id="SSF52413">
    <property type="entry name" value="UDP-glucose/GDP-mannose dehydrogenase C-terminal domain"/>
    <property type="match status" value="1"/>
</dbReference>
<dbReference type="GO" id="GO:0000271">
    <property type="term" value="P:polysaccharide biosynthetic process"/>
    <property type="evidence" value="ECO:0007669"/>
    <property type="project" value="InterPro"/>
</dbReference>
<evidence type="ECO:0000256" key="1">
    <source>
        <dbReference type="ARBA" id="ARBA00023002"/>
    </source>
</evidence>
<dbReference type="InterPro" id="IPR028359">
    <property type="entry name" value="UDP_ManNAc/GlcNAc_DH"/>
</dbReference>
<dbReference type="InterPro" id="IPR008927">
    <property type="entry name" value="6-PGluconate_DH-like_C_sf"/>
</dbReference>
<dbReference type="PIRSF" id="PIRSF500136">
    <property type="entry name" value="UDP_ManNAc_DH"/>
    <property type="match status" value="1"/>
</dbReference>
<evidence type="ECO:0000256" key="2">
    <source>
        <dbReference type="ARBA" id="ARBA00023027"/>
    </source>
</evidence>
<dbReference type="InterPro" id="IPR014027">
    <property type="entry name" value="UDP-Glc/GDP-Man_DH_C"/>
</dbReference>
<dbReference type="InterPro" id="IPR017476">
    <property type="entry name" value="UDP-Glc/GDP-Man"/>
</dbReference>
<name>A0A8J7WU52_9ACTN</name>
<accession>A0A8J7WU52</accession>
<reference evidence="6" key="1">
    <citation type="submission" date="2021-04" db="EMBL/GenBank/DDBJ databases">
        <title>Genome based classification of Actinospica acidithermotolerans sp. nov., an actinobacterium isolated from an Indonesian hot spring.</title>
        <authorList>
            <person name="Kusuma A.B."/>
            <person name="Putra K.E."/>
            <person name="Nafisah S."/>
            <person name="Loh J."/>
            <person name="Nouioui I."/>
            <person name="Goodfellow M."/>
        </authorList>
    </citation>
    <scope>NUCLEOTIDE SEQUENCE</scope>
    <source>
        <strain evidence="6">DSM 45618</strain>
    </source>
</reference>
<dbReference type="PANTHER" id="PTHR43491:SF5">
    <property type="entry name" value="UDP-N-ACETYL-D-MANNOSAMINE DEHYDROGENASE"/>
    <property type="match status" value="1"/>
</dbReference>
<proteinExistence type="inferred from homology"/>